<evidence type="ECO:0000313" key="3">
    <source>
        <dbReference type="EMBL" id="OIW34269.1"/>
    </source>
</evidence>
<accession>A0A1J7J493</accession>
<feature type="compositionally biased region" description="Polar residues" evidence="1">
    <location>
        <begin position="37"/>
        <end position="46"/>
    </location>
</feature>
<feature type="transmembrane region" description="Helical" evidence="2">
    <location>
        <begin position="191"/>
        <end position="214"/>
    </location>
</feature>
<keyword evidence="2" id="KW-0472">Membrane</keyword>
<dbReference type="InParanoid" id="A0A1J7J493"/>
<evidence type="ECO:0000256" key="1">
    <source>
        <dbReference type="SAM" id="MobiDB-lite"/>
    </source>
</evidence>
<feature type="region of interest" description="Disordered" evidence="1">
    <location>
        <begin position="464"/>
        <end position="526"/>
    </location>
</feature>
<keyword evidence="2" id="KW-1133">Transmembrane helix</keyword>
<proteinExistence type="predicted"/>
<feature type="region of interest" description="Disordered" evidence="1">
    <location>
        <begin position="1"/>
        <end position="24"/>
    </location>
</feature>
<feature type="compositionally biased region" description="Basic and acidic residues" evidence="1">
    <location>
        <begin position="478"/>
        <end position="494"/>
    </location>
</feature>
<dbReference type="PANTHER" id="PTHR35394:SF5">
    <property type="entry name" value="DUF3176 DOMAIN-CONTAINING PROTEIN"/>
    <property type="match status" value="1"/>
</dbReference>
<keyword evidence="2" id="KW-0812">Transmembrane</keyword>
<feature type="region of interest" description="Disordered" evidence="1">
    <location>
        <begin position="367"/>
        <end position="386"/>
    </location>
</feature>
<keyword evidence="4" id="KW-1185">Reference proteome</keyword>
<dbReference type="Proteomes" id="UP000182658">
    <property type="component" value="Unassembled WGS sequence"/>
</dbReference>
<dbReference type="EMBL" id="KV875093">
    <property type="protein sequence ID" value="OIW34269.1"/>
    <property type="molecule type" value="Genomic_DNA"/>
</dbReference>
<organism evidence="3 4">
    <name type="scientific">Coniochaeta ligniaria NRRL 30616</name>
    <dbReference type="NCBI Taxonomy" id="1408157"/>
    <lineage>
        <taxon>Eukaryota</taxon>
        <taxon>Fungi</taxon>
        <taxon>Dikarya</taxon>
        <taxon>Ascomycota</taxon>
        <taxon>Pezizomycotina</taxon>
        <taxon>Sordariomycetes</taxon>
        <taxon>Sordariomycetidae</taxon>
        <taxon>Coniochaetales</taxon>
        <taxon>Coniochaetaceae</taxon>
        <taxon>Coniochaeta</taxon>
    </lineage>
</organism>
<dbReference type="PANTHER" id="PTHR35394">
    <property type="entry name" value="DUF3176 DOMAIN-CONTAINING PROTEIN"/>
    <property type="match status" value="1"/>
</dbReference>
<name>A0A1J7J493_9PEZI</name>
<dbReference type="InterPro" id="IPR021514">
    <property type="entry name" value="DUF3176"/>
</dbReference>
<feature type="transmembrane region" description="Helical" evidence="2">
    <location>
        <begin position="86"/>
        <end position="109"/>
    </location>
</feature>
<evidence type="ECO:0000256" key="2">
    <source>
        <dbReference type="SAM" id="Phobius"/>
    </source>
</evidence>
<reference evidence="3 4" key="1">
    <citation type="submission" date="2016-10" db="EMBL/GenBank/DDBJ databases">
        <title>Draft genome sequence of Coniochaeta ligniaria NRRL30616, a lignocellulolytic fungus for bioabatement of inhibitors in plant biomass hydrolysates.</title>
        <authorList>
            <consortium name="DOE Joint Genome Institute"/>
            <person name="Jimenez D.J."/>
            <person name="Hector R.E."/>
            <person name="Riley R."/>
            <person name="Sun H."/>
            <person name="Grigoriev I.V."/>
            <person name="Van Elsas J.D."/>
            <person name="Nichols N.N."/>
        </authorList>
    </citation>
    <scope>NUCLEOTIDE SEQUENCE [LARGE SCALE GENOMIC DNA]</scope>
    <source>
        <strain evidence="3 4">NRRL 30616</strain>
    </source>
</reference>
<evidence type="ECO:0000313" key="4">
    <source>
        <dbReference type="Proteomes" id="UP000182658"/>
    </source>
</evidence>
<gene>
    <name evidence="3" type="ORF">CONLIGDRAFT_626323</name>
</gene>
<dbReference type="STRING" id="1408157.A0A1J7J493"/>
<dbReference type="OrthoDB" id="5242705at2759"/>
<dbReference type="Pfam" id="PF11374">
    <property type="entry name" value="DUF3176"/>
    <property type="match status" value="1"/>
</dbReference>
<dbReference type="AlphaFoldDB" id="A0A1J7J493"/>
<feature type="region of interest" description="Disordered" evidence="1">
    <location>
        <begin position="37"/>
        <end position="57"/>
    </location>
</feature>
<protein>
    <submittedName>
        <fullName evidence="3">Uncharacterized protein</fullName>
    </submittedName>
</protein>
<sequence>MDNYPRSPRKLQKRSTSTSPLPRHSLENVSISESALSFGETRTLSGDTEHDEADKGRISSVSQRHLLEASTDAELGGQERSHRSPLWWATEIVVLFGGLLCLIAIVIILWRADGRPPPQWPLNTNLNTIIAFLASLAKVTFVMAIVEGLGQLKWIWFLSSKPRPLIDFQIFEEATKGGWGSWKLLFRFKGFLASFGALILVSGLLTSTFTQMAITYPVIQAEAKNGTEVATIERATGFSVYNGNELIPGPFEAVREQQAVYQGGFYPPNEDAPHVAPVCSSGDCVWPTYGSLAVCSDVVNLTAQGNPALLENLRNVTSKAPPDPVHVYQKQRGHLRMDQLPGAGPTGVLPRHPGTHVQSQQLRERVGQEAHPQRQLHRLPRQDAQQLRAAGHGRLPFLGTDLLVVHQELLVARQSRRAHHGRSSHPLGDKTLVAGVRQHTHPQHGLESRLLPLLHSRHLQRYLRRRGRGTRTPPPHLADGELHRKRLDGPDRLRPPGSHDVGLGAHGPEPRGRDVQRRRDSQGVRAFRAGRLLGAYAGAGSAAR</sequence>
<feature type="transmembrane region" description="Helical" evidence="2">
    <location>
        <begin position="129"/>
        <end position="150"/>
    </location>
</feature>
<feature type="compositionally biased region" description="Basic and acidic residues" evidence="1">
    <location>
        <begin position="508"/>
        <end position="522"/>
    </location>
</feature>